<dbReference type="CDD" id="cd16917">
    <property type="entry name" value="HATPase_UhpB-NarQ-NarX-like"/>
    <property type="match status" value="1"/>
</dbReference>
<dbReference type="Gene3D" id="1.20.5.1930">
    <property type="match status" value="1"/>
</dbReference>
<sequence>MRYFYWAWLIIWFITWTGTTWMGIQAGGSVAFLFMMSAFGLGVLFFTSVVKYKQKMHFTLWLLFLVIITIAFILPSFSTLNPFVFLLFLLVLVSAAETFQKHYFWTIMILVFLLLTIFTYPYFSLFNGLIFCYIYVLIAIGLSIYQMNATRLRELELRYKTLLHTHRQLKRNSITQEKHIREQERVVIGREIHDRAGHSLTNLLMLIETFRLKNENDPKDWEQVKSLAQESLNETRQAVKALQNEQITGMSAVIQLIRKIEAEHFLSITFSMRQNALSVSLSPTQASVVYRCIQEALTNVMRHSDSKKAEIIFEAPGNSHFRLEVHNALSRPIQLTEGFGLKSMRKRLQAINGHLEVLAYDSQFIVRGSFPINQKDEEN</sequence>
<keyword evidence="9" id="KW-0472">Membrane</keyword>
<protein>
    <recommendedName>
        <fullName evidence="2">histidine kinase</fullName>
        <ecNumber evidence="2">2.7.13.3</ecNumber>
    </recommendedName>
</protein>
<keyword evidence="8" id="KW-0902">Two-component regulatory system</keyword>
<keyword evidence="6" id="KW-0418">Kinase</keyword>
<feature type="transmembrane region" description="Helical" evidence="9">
    <location>
        <begin position="57"/>
        <end position="74"/>
    </location>
</feature>
<proteinExistence type="predicted"/>
<evidence type="ECO:0000259" key="10">
    <source>
        <dbReference type="Pfam" id="PF07730"/>
    </source>
</evidence>
<keyword evidence="9" id="KW-1133">Transmembrane helix</keyword>
<dbReference type="InterPro" id="IPR050482">
    <property type="entry name" value="Sensor_HK_TwoCompSys"/>
</dbReference>
<evidence type="ECO:0000256" key="2">
    <source>
        <dbReference type="ARBA" id="ARBA00012438"/>
    </source>
</evidence>
<keyword evidence="3" id="KW-0597">Phosphoprotein</keyword>
<evidence type="ECO:0000256" key="9">
    <source>
        <dbReference type="SAM" id="Phobius"/>
    </source>
</evidence>
<dbReference type="EMBL" id="QGTD01000004">
    <property type="protein sequence ID" value="PWU69715.1"/>
    <property type="molecule type" value="Genomic_DNA"/>
</dbReference>
<feature type="domain" description="Signal transduction histidine kinase subgroup 3 dimerisation and phosphoacceptor" evidence="10">
    <location>
        <begin position="184"/>
        <end position="244"/>
    </location>
</feature>
<keyword evidence="4" id="KW-0808">Transferase</keyword>
<feature type="transmembrane region" description="Helical" evidence="9">
    <location>
        <begin position="30"/>
        <end position="50"/>
    </location>
</feature>
<dbReference type="InterPro" id="IPR011712">
    <property type="entry name" value="Sig_transdc_His_kin_sub3_dim/P"/>
</dbReference>
<dbReference type="GO" id="GO:0016020">
    <property type="term" value="C:membrane"/>
    <property type="evidence" value="ECO:0007669"/>
    <property type="project" value="InterPro"/>
</dbReference>
<evidence type="ECO:0000313" key="11">
    <source>
        <dbReference type="EMBL" id="PWU69715.1"/>
    </source>
</evidence>
<dbReference type="InterPro" id="IPR036890">
    <property type="entry name" value="HATPase_C_sf"/>
</dbReference>
<feature type="transmembrane region" description="Helical" evidence="9">
    <location>
        <begin position="128"/>
        <end position="145"/>
    </location>
</feature>
<dbReference type="GO" id="GO:0005524">
    <property type="term" value="F:ATP binding"/>
    <property type="evidence" value="ECO:0007669"/>
    <property type="project" value="UniProtKB-KW"/>
</dbReference>
<gene>
    <name evidence="11" type="ORF">DLJ74_01955</name>
</gene>
<evidence type="ECO:0000256" key="8">
    <source>
        <dbReference type="ARBA" id="ARBA00023012"/>
    </source>
</evidence>
<evidence type="ECO:0000256" key="6">
    <source>
        <dbReference type="ARBA" id="ARBA00022777"/>
    </source>
</evidence>
<evidence type="ECO:0000256" key="5">
    <source>
        <dbReference type="ARBA" id="ARBA00022741"/>
    </source>
</evidence>
<evidence type="ECO:0000256" key="1">
    <source>
        <dbReference type="ARBA" id="ARBA00000085"/>
    </source>
</evidence>
<dbReference type="Pfam" id="PF07730">
    <property type="entry name" value="HisKA_3"/>
    <property type="match status" value="1"/>
</dbReference>
<dbReference type="AlphaFoldDB" id="A0A317L228"/>
<keyword evidence="12" id="KW-1185">Reference proteome</keyword>
<feature type="transmembrane region" description="Helical" evidence="9">
    <location>
        <begin position="103"/>
        <end position="122"/>
    </location>
</feature>
<dbReference type="OrthoDB" id="199946at2"/>
<keyword evidence="7" id="KW-0067">ATP-binding</keyword>
<dbReference type="PANTHER" id="PTHR24421">
    <property type="entry name" value="NITRATE/NITRITE SENSOR PROTEIN NARX-RELATED"/>
    <property type="match status" value="1"/>
</dbReference>
<evidence type="ECO:0000256" key="7">
    <source>
        <dbReference type="ARBA" id="ARBA00022840"/>
    </source>
</evidence>
<dbReference type="RefSeq" id="WP_109983132.1">
    <property type="nucleotide sequence ID" value="NZ_QGTD01000004.1"/>
</dbReference>
<evidence type="ECO:0000256" key="4">
    <source>
        <dbReference type="ARBA" id="ARBA00022679"/>
    </source>
</evidence>
<dbReference type="GO" id="GO:0000155">
    <property type="term" value="F:phosphorelay sensor kinase activity"/>
    <property type="evidence" value="ECO:0007669"/>
    <property type="project" value="InterPro"/>
</dbReference>
<evidence type="ECO:0000256" key="3">
    <source>
        <dbReference type="ARBA" id="ARBA00022553"/>
    </source>
</evidence>
<evidence type="ECO:0000313" key="12">
    <source>
        <dbReference type="Proteomes" id="UP000245624"/>
    </source>
</evidence>
<comment type="catalytic activity">
    <reaction evidence="1">
        <text>ATP + protein L-histidine = ADP + protein N-phospho-L-histidine.</text>
        <dbReference type="EC" id="2.7.13.3"/>
    </reaction>
</comment>
<dbReference type="EC" id="2.7.13.3" evidence="2"/>
<organism evidence="11 12">
    <name type="scientific">Gracilibacillus dipsosauri</name>
    <dbReference type="NCBI Taxonomy" id="178340"/>
    <lineage>
        <taxon>Bacteria</taxon>
        <taxon>Bacillati</taxon>
        <taxon>Bacillota</taxon>
        <taxon>Bacilli</taxon>
        <taxon>Bacillales</taxon>
        <taxon>Bacillaceae</taxon>
        <taxon>Gracilibacillus</taxon>
    </lineage>
</organism>
<feature type="transmembrane region" description="Helical" evidence="9">
    <location>
        <begin position="80"/>
        <end position="96"/>
    </location>
</feature>
<name>A0A317L228_9BACI</name>
<dbReference type="GO" id="GO:0046983">
    <property type="term" value="F:protein dimerization activity"/>
    <property type="evidence" value="ECO:0007669"/>
    <property type="project" value="InterPro"/>
</dbReference>
<dbReference type="Proteomes" id="UP000245624">
    <property type="component" value="Unassembled WGS sequence"/>
</dbReference>
<keyword evidence="9" id="KW-0812">Transmembrane</keyword>
<keyword evidence="5" id="KW-0547">Nucleotide-binding</keyword>
<dbReference type="Gene3D" id="3.30.565.10">
    <property type="entry name" value="Histidine kinase-like ATPase, C-terminal domain"/>
    <property type="match status" value="1"/>
</dbReference>
<dbReference type="PANTHER" id="PTHR24421:SF10">
    <property type="entry name" value="NITRATE_NITRITE SENSOR PROTEIN NARQ"/>
    <property type="match status" value="1"/>
</dbReference>
<comment type="caution">
    <text evidence="11">The sequence shown here is derived from an EMBL/GenBank/DDBJ whole genome shotgun (WGS) entry which is preliminary data.</text>
</comment>
<accession>A0A317L228</accession>
<feature type="transmembrane region" description="Helical" evidence="9">
    <location>
        <begin position="5"/>
        <end position="24"/>
    </location>
</feature>
<reference evidence="11 12" key="1">
    <citation type="submission" date="2018-05" db="EMBL/GenBank/DDBJ databases">
        <title>Genomic analysis of Gracilibacillus dipsosauri DD1 reveals novel features of a salt-tolerant amylase.</title>
        <authorList>
            <person name="Deutch C.E."/>
            <person name="Yang S."/>
        </authorList>
    </citation>
    <scope>NUCLEOTIDE SEQUENCE [LARGE SCALE GENOMIC DNA]</scope>
    <source>
        <strain evidence="11 12">DD1</strain>
    </source>
</reference>